<gene>
    <name evidence="2" type="ORF">CRN84_01670</name>
</gene>
<keyword evidence="1" id="KW-0472">Membrane</keyword>
<feature type="transmembrane region" description="Helical" evidence="1">
    <location>
        <begin position="84"/>
        <end position="106"/>
    </location>
</feature>
<dbReference type="AlphaFoldDB" id="A0A2C6BVF4"/>
<protein>
    <submittedName>
        <fullName evidence="2">Uncharacterized protein</fullName>
    </submittedName>
</protein>
<dbReference type="Proteomes" id="UP000224974">
    <property type="component" value="Unassembled WGS sequence"/>
</dbReference>
<dbReference type="EMBL" id="PDDX01000001">
    <property type="protein sequence ID" value="PHI28140.1"/>
    <property type="molecule type" value="Genomic_DNA"/>
</dbReference>
<comment type="caution">
    <text evidence="2">The sequence shown here is derived from an EMBL/GenBank/DDBJ whole genome shotgun (WGS) entry which is preliminary data.</text>
</comment>
<keyword evidence="3" id="KW-1185">Reference proteome</keyword>
<evidence type="ECO:0000256" key="1">
    <source>
        <dbReference type="SAM" id="Phobius"/>
    </source>
</evidence>
<reference evidence="3" key="1">
    <citation type="submission" date="2017-09" db="EMBL/GenBank/DDBJ databases">
        <title>FDA dAtabase for Regulatory Grade micrObial Sequences (FDA-ARGOS): Supporting development and validation of Infectious Disease Dx tests.</title>
        <authorList>
            <person name="Minogue T."/>
            <person name="Wolcott M."/>
            <person name="Wasieloski L."/>
            <person name="Aguilar W."/>
            <person name="Moore D."/>
            <person name="Tallon L."/>
            <person name="Sadzewicz L."/>
            <person name="Ott S."/>
            <person name="Zhao X."/>
            <person name="Nagaraj S."/>
            <person name="Vavikolanu K."/>
            <person name="Aluvathingal J."/>
            <person name="Nadendla S."/>
            <person name="Sichtig H."/>
        </authorList>
    </citation>
    <scope>NUCLEOTIDE SEQUENCE [LARGE SCALE GENOMIC DNA]</scope>
    <source>
        <strain evidence="3">FDAARGOS_387</strain>
    </source>
</reference>
<keyword evidence="1" id="KW-0812">Transmembrane</keyword>
<proteinExistence type="predicted"/>
<feature type="transmembrane region" description="Helical" evidence="1">
    <location>
        <begin position="12"/>
        <end position="34"/>
    </location>
</feature>
<evidence type="ECO:0000313" key="2">
    <source>
        <dbReference type="EMBL" id="PHI28140.1"/>
    </source>
</evidence>
<sequence>MTPLQHKRSLWVGTLVTPWIVPLGIFVVILTDTFKEMPSINVAIELFFMIVLFGVSFTYIVTLALVAPMAFWLKGKNALSAIRLCIWCTALGPITMFIYSLLLNGLSTTFNRTHLTEILFTMAFGLASGVVFCLVSGVRLCVRQKC</sequence>
<organism evidence="2 3">
    <name type="scientific">Budvicia aquatica</name>
    <dbReference type="NCBI Taxonomy" id="82979"/>
    <lineage>
        <taxon>Bacteria</taxon>
        <taxon>Pseudomonadati</taxon>
        <taxon>Pseudomonadota</taxon>
        <taxon>Gammaproteobacteria</taxon>
        <taxon>Enterobacterales</taxon>
        <taxon>Budviciaceae</taxon>
        <taxon>Budvicia</taxon>
    </lineage>
</organism>
<dbReference type="RefSeq" id="WP_036014973.1">
    <property type="nucleotide sequence ID" value="NZ_PDDX01000001.1"/>
</dbReference>
<accession>A0A2C6BVF4</accession>
<name>A0A2C6BVF4_9GAMM</name>
<evidence type="ECO:0000313" key="3">
    <source>
        <dbReference type="Proteomes" id="UP000224974"/>
    </source>
</evidence>
<keyword evidence="1" id="KW-1133">Transmembrane helix</keyword>
<dbReference type="OrthoDB" id="6642057at2"/>
<feature type="transmembrane region" description="Helical" evidence="1">
    <location>
        <begin position="46"/>
        <end position="72"/>
    </location>
</feature>
<feature type="transmembrane region" description="Helical" evidence="1">
    <location>
        <begin position="118"/>
        <end position="142"/>
    </location>
</feature>